<dbReference type="Gene3D" id="3.20.20.100">
    <property type="entry name" value="NADP-dependent oxidoreductase domain"/>
    <property type="match status" value="1"/>
</dbReference>
<evidence type="ECO:0000256" key="4">
    <source>
        <dbReference type="ARBA" id="ARBA00013314"/>
    </source>
</evidence>
<evidence type="ECO:0000256" key="6">
    <source>
        <dbReference type="ARBA" id="ARBA00022475"/>
    </source>
</evidence>
<dbReference type="GeneTree" id="ENSGT00940000159306"/>
<feature type="compositionally biased region" description="Polar residues" evidence="18">
    <location>
        <begin position="37"/>
        <end position="55"/>
    </location>
</feature>
<reference evidence="20 21" key="1">
    <citation type="submission" date="2020-10" db="EMBL/GenBank/DDBJ databases">
        <title>Pygocentrus nattereri (red-bellied piranha) genome, fPygNat1, primary haplotype.</title>
        <authorList>
            <person name="Myers G."/>
            <person name="Meyer A."/>
            <person name="Karagic N."/>
            <person name="Pippel M."/>
            <person name="Winkler S."/>
            <person name="Tracey A."/>
            <person name="Wood J."/>
            <person name="Formenti G."/>
            <person name="Howe K."/>
            <person name="Fedrigo O."/>
            <person name="Jarvis E.D."/>
        </authorList>
    </citation>
    <scope>NUCLEOTIDE SEQUENCE [LARGE SCALE GENOMIC DNA]</scope>
</reference>
<dbReference type="GO" id="GO:0015459">
    <property type="term" value="F:potassium channel regulator activity"/>
    <property type="evidence" value="ECO:0007669"/>
    <property type="project" value="TreeGrafter"/>
</dbReference>
<comment type="similarity">
    <text evidence="3">Belongs to the shaker potassium channel beta subunit family.</text>
</comment>
<dbReference type="InterPro" id="IPR005983">
    <property type="entry name" value="K_chnl_volt-dep_bsu_KCNAB"/>
</dbReference>
<dbReference type="FunFam" id="3.20.20.100:FF:000001">
    <property type="entry name" value="voltage-gated potassium channel subunit beta-2 isoform X2"/>
    <property type="match status" value="1"/>
</dbReference>
<keyword evidence="9" id="KW-0521">NADP</keyword>
<keyword evidence="8" id="KW-0633">Potassium transport</keyword>
<proteinExistence type="inferred from homology"/>
<dbReference type="PANTHER" id="PTHR43150">
    <property type="entry name" value="HYPERKINETIC, ISOFORM M"/>
    <property type="match status" value="1"/>
</dbReference>
<protein>
    <recommendedName>
        <fullName evidence="4">Voltage-gated potassium channel subunit beta-1</fullName>
    </recommendedName>
    <alternativeName>
        <fullName evidence="14">K(+) channel subunit beta-1</fullName>
    </alternativeName>
    <alternativeName>
        <fullName evidence="15">Kv-beta-1</fullName>
    </alternativeName>
</protein>
<dbReference type="PRINTS" id="PR01578">
    <property type="entry name" value="KCNAB1CHANEL"/>
</dbReference>
<dbReference type="Ensembl" id="ENSPNAT00000041955.1">
    <property type="protein sequence ID" value="ENSPNAP00000066340.1"/>
    <property type="gene ID" value="ENSPNAG00000007854.2"/>
</dbReference>
<dbReference type="PANTHER" id="PTHR43150:SF3">
    <property type="entry name" value="VOLTAGE-GATED POTASSIUM CHANNEL SUBUNIT BETA-3"/>
    <property type="match status" value="1"/>
</dbReference>
<accession>A0AAR2KPX9</accession>
<evidence type="ECO:0000256" key="5">
    <source>
        <dbReference type="ARBA" id="ARBA00022448"/>
    </source>
</evidence>
<evidence type="ECO:0000256" key="16">
    <source>
        <dbReference type="ARBA" id="ARBA00047998"/>
    </source>
</evidence>
<dbReference type="AlphaFoldDB" id="A0AAR2KPX9"/>
<evidence type="ECO:0000256" key="10">
    <source>
        <dbReference type="ARBA" id="ARBA00022958"/>
    </source>
</evidence>
<evidence type="ECO:0000256" key="18">
    <source>
        <dbReference type="SAM" id="MobiDB-lite"/>
    </source>
</evidence>
<keyword evidence="6" id="KW-1003">Cell membrane</keyword>
<sequence length="426" mass="47089">MFAGRGASGGGKGGKFSVEDLYGISKKPKVSSGGGSQVTASSGTKGQRSRAQGQKNEPEALANQILVAAHRLVERRRLELYLRECGLTLSDCQSEREAMLYRNLGKSGLRVSCLGLVYKCGCLCPQMAENLMTVAYENGVNLFDTAEVYASGRAEITLGNIIKKKGWRRSSFVVTTKIYWGGQAETERGLSRKHIIEGLRGSLSRLQLDYVDIVFANRNDVNSPMEEVVRAMTFVINQGMAMYWGTSRWSAMEIMEAYSVARQFNLIPPVCEQAEYHYFQRDKVEVQLPELYHKIGVGAMTWSPLACGLITGKYSDGVPECSRAAMKGYQWLKERVYSEEGRRQLAKIKELHLLADRLGCTAAQLAIAWCLRSEGVSSVLLGVSNTDQLLENLGALRVLSQMTPQTVSEMDALLGNKPHSKKESRA</sequence>
<dbReference type="NCBIfam" id="TIGR01293">
    <property type="entry name" value="Kv_beta"/>
    <property type="match status" value="1"/>
</dbReference>
<keyword evidence="13" id="KW-0472">Membrane</keyword>
<dbReference type="InterPro" id="IPR036812">
    <property type="entry name" value="NAD(P)_OxRdtase_dom_sf"/>
</dbReference>
<dbReference type="InterPro" id="IPR005399">
    <property type="entry name" value="K_chnl_volt-dep_bsu_KCNAB-rel"/>
</dbReference>
<evidence type="ECO:0000256" key="14">
    <source>
        <dbReference type="ARBA" id="ARBA00031439"/>
    </source>
</evidence>
<evidence type="ECO:0000313" key="20">
    <source>
        <dbReference type="Ensembl" id="ENSPNAP00000066340.1"/>
    </source>
</evidence>
<dbReference type="GO" id="GO:0044325">
    <property type="term" value="F:transmembrane transporter binding"/>
    <property type="evidence" value="ECO:0007669"/>
    <property type="project" value="TreeGrafter"/>
</dbReference>
<evidence type="ECO:0000256" key="9">
    <source>
        <dbReference type="ARBA" id="ARBA00022857"/>
    </source>
</evidence>
<evidence type="ECO:0000256" key="17">
    <source>
        <dbReference type="ARBA" id="ARBA00048943"/>
    </source>
</evidence>
<dbReference type="GO" id="GO:0005737">
    <property type="term" value="C:cytoplasm"/>
    <property type="evidence" value="ECO:0007669"/>
    <property type="project" value="UniProtKB-SubCell"/>
</dbReference>
<dbReference type="PRINTS" id="PR01577">
    <property type="entry name" value="KCNABCHANNEL"/>
</dbReference>
<keyword evidence="7" id="KW-0963">Cytoplasm</keyword>
<dbReference type="GO" id="GO:0005249">
    <property type="term" value="F:voltage-gated potassium channel activity"/>
    <property type="evidence" value="ECO:0007669"/>
    <property type="project" value="InterPro"/>
</dbReference>
<comment type="subcellular location">
    <subcellularLocation>
        <location evidence="1">Cell membrane</location>
        <topology evidence="1">Peripheral membrane protein</topology>
        <orientation evidence="1">Cytoplasmic side</orientation>
    </subcellularLocation>
    <subcellularLocation>
        <location evidence="2">Cytoplasm</location>
    </subcellularLocation>
</comment>
<dbReference type="Pfam" id="PF00248">
    <property type="entry name" value="Aldo_ket_red"/>
    <property type="match status" value="1"/>
</dbReference>
<dbReference type="SUPFAM" id="SSF51430">
    <property type="entry name" value="NAD(P)-linked oxidoreductase"/>
    <property type="match status" value="1"/>
</dbReference>
<feature type="domain" description="NADP-dependent oxidoreductase" evidence="19">
    <location>
        <begin position="126"/>
        <end position="413"/>
    </location>
</feature>
<keyword evidence="21" id="KW-1185">Reference proteome</keyword>
<evidence type="ECO:0000256" key="1">
    <source>
        <dbReference type="ARBA" id="ARBA00004413"/>
    </source>
</evidence>
<evidence type="ECO:0000256" key="8">
    <source>
        <dbReference type="ARBA" id="ARBA00022538"/>
    </source>
</evidence>
<gene>
    <name evidence="20" type="primary">KCNAB3</name>
</gene>
<dbReference type="InterPro" id="IPR005400">
    <property type="entry name" value="K_chnl_volt-dep_bsu_KCNAB1"/>
</dbReference>
<dbReference type="Proteomes" id="UP001501920">
    <property type="component" value="Chromosome 23"/>
</dbReference>
<keyword evidence="10" id="KW-0630">Potassium</keyword>
<dbReference type="GO" id="GO:1901379">
    <property type="term" value="P:regulation of potassium ion transmembrane transport"/>
    <property type="evidence" value="ECO:0007669"/>
    <property type="project" value="TreeGrafter"/>
</dbReference>
<comment type="catalytic activity">
    <reaction evidence="16">
        <text>a secondary alcohol + NADP(+) = a ketone + NADPH + H(+)</text>
        <dbReference type="Rhea" id="RHEA:19257"/>
        <dbReference type="ChEBI" id="CHEBI:15378"/>
        <dbReference type="ChEBI" id="CHEBI:17087"/>
        <dbReference type="ChEBI" id="CHEBI:35681"/>
        <dbReference type="ChEBI" id="CHEBI:57783"/>
        <dbReference type="ChEBI" id="CHEBI:58349"/>
    </reaction>
    <physiologicalReaction direction="right-to-left" evidence="16">
        <dbReference type="Rhea" id="RHEA:19259"/>
    </physiologicalReaction>
</comment>
<keyword evidence="11" id="KW-0560">Oxidoreductase</keyword>
<evidence type="ECO:0000256" key="12">
    <source>
        <dbReference type="ARBA" id="ARBA00023065"/>
    </source>
</evidence>
<dbReference type="GO" id="GO:0008076">
    <property type="term" value="C:voltage-gated potassium channel complex"/>
    <property type="evidence" value="ECO:0007669"/>
    <property type="project" value="TreeGrafter"/>
</dbReference>
<evidence type="ECO:0000256" key="2">
    <source>
        <dbReference type="ARBA" id="ARBA00004496"/>
    </source>
</evidence>
<evidence type="ECO:0000256" key="3">
    <source>
        <dbReference type="ARBA" id="ARBA00006515"/>
    </source>
</evidence>
<evidence type="ECO:0000256" key="11">
    <source>
        <dbReference type="ARBA" id="ARBA00023002"/>
    </source>
</evidence>
<evidence type="ECO:0000256" key="7">
    <source>
        <dbReference type="ARBA" id="ARBA00022490"/>
    </source>
</evidence>
<evidence type="ECO:0000256" key="13">
    <source>
        <dbReference type="ARBA" id="ARBA00023136"/>
    </source>
</evidence>
<evidence type="ECO:0000256" key="15">
    <source>
        <dbReference type="ARBA" id="ARBA00032588"/>
    </source>
</evidence>
<keyword evidence="5" id="KW-0813">Transport</keyword>
<comment type="catalytic activity">
    <reaction evidence="17">
        <text>a primary alcohol + NADP(+) = an aldehyde + NADPH + H(+)</text>
        <dbReference type="Rhea" id="RHEA:15937"/>
        <dbReference type="ChEBI" id="CHEBI:15378"/>
        <dbReference type="ChEBI" id="CHEBI:15734"/>
        <dbReference type="ChEBI" id="CHEBI:17478"/>
        <dbReference type="ChEBI" id="CHEBI:57783"/>
        <dbReference type="ChEBI" id="CHEBI:58349"/>
    </reaction>
    <physiologicalReaction direction="right-to-left" evidence="17">
        <dbReference type="Rhea" id="RHEA:15939"/>
    </physiologicalReaction>
</comment>
<evidence type="ECO:0000259" key="19">
    <source>
        <dbReference type="Pfam" id="PF00248"/>
    </source>
</evidence>
<reference evidence="20" key="2">
    <citation type="submission" date="2025-08" db="UniProtKB">
        <authorList>
            <consortium name="Ensembl"/>
        </authorList>
    </citation>
    <scope>IDENTIFICATION</scope>
</reference>
<keyword evidence="12" id="KW-0406">Ion transport</keyword>
<dbReference type="InterPro" id="IPR023210">
    <property type="entry name" value="NADP_OxRdtase_dom"/>
</dbReference>
<feature type="region of interest" description="Disordered" evidence="18">
    <location>
        <begin position="26"/>
        <end position="57"/>
    </location>
</feature>
<evidence type="ECO:0000313" key="21">
    <source>
        <dbReference type="Proteomes" id="UP001501920"/>
    </source>
</evidence>
<name>A0AAR2KPX9_PYGNA</name>
<dbReference type="GO" id="GO:0016491">
    <property type="term" value="F:oxidoreductase activity"/>
    <property type="evidence" value="ECO:0007669"/>
    <property type="project" value="UniProtKB-KW"/>
</dbReference>
<organism evidence="20 21">
    <name type="scientific">Pygocentrus nattereri</name>
    <name type="common">Red-bellied piranha</name>
    <dbReference type="NCBI Taxonomy" id="42514"/>
    <lineage>
        <taxon>Eukaryota</taxon>
        <taxon>Metazoa</taxon>
        <taxon>Chordata</taxon>
        <taxon>Craniata</taxon>
        <taxon>Vertebrata</taxon>
        <taxon>Euteleostomi</taxon>
        <taxon>Actinopterygii</taxon>
        <taxon>Neopterygii</taxon>
        <taxon>Teleostei</taxon>
        <taxon>Ostariophysi</taxon>
        <taxon>Characiformes</taxon>
        <taxon>Characoidei</taxon>
        <taxon>Pygocentrus</taxon>
    </lineage>
</organism>
<reference evidence="20" key="3">
    <citation type="submission" date="2025-09" db="UniProtKB">
        <authorList>
            <consortium name="Ensembl"/>
        </authorList>
    </citation>
    <scope>IDENTIFICATION</scope>
</reference>